<feature type="region of interest" description="Disordered" evidence="1">
    <location>
        <begin position="21"/>
        <end position="66"/>
    </location>
</feature>
<dbReference type="Proteomes" id="UP000018842">
    <property type="component" value="Unassembled WGS sequence"/>
</dbReference>
<proteinExistence type="predicted"/>
<gene>
    <name evidence="2" type="ORF">JCM6294_1151</name>
</gene>
<protein>
    <submittedName>
        <fullName evidence="2">Uncharacterized protein</fullName>
    </submittedName>
</protein>
<name>W4PEP6_9BACE</name>
<feature type="compositionally biased region" description="Basic and acidic residues" evidence="1">
    <location>
        <begin position="56"/>
        <end position="66"/>
    </location>
</feature>
<reference evidence="3" key="1">
    <citation type="journal article" date="2014" name="Genome">
        <title>Draft Genome Sequences of Three Strains of Bacteroides pyogenes Isolated from a Cat and Swine.</title>
        <authorList>
            <person name="Sakamoto M."/>
            <person name="Oshima K."/>
            <person name="Suda W."/>
            <person name="Kitamura K."/>
            <person name="Iida T."/>
            <person name="Hattori M."/>
            <person name="Ohkuma M."/>
        </authorList>
    </citation>
    <scope>NUCLEOTIDE SEQUENCE [LARGE SCALE GENOMIC DNA]</scope>
    <source>
        <strain evidence="3">JCM 6294</strain>
    </source>
</reference>
<dbReference type="EMBL" id="BAIR01000006">
    <property type="protein sequence ID" value="GAE18276.1"/>
    <property type="molecule type" value="Genomic_DNA"/>
</dbReference>
<accession>W4PEP6</accession>
<feature type="compositionally biased region" description="Basic and acidic residues" evidence="1">
    <location>
        <begin position="26"/>
        <end position="41"/>
    </location>
</feature>
<organism evidence="2 3">
    <name type="scientific">Bacteroides pyogenes DSM 20611 = JCM 6294</name>
    <dbReference type="NCBI Taxonomy" id="1121100"/>
    <lineage>
        <taxon>Bacteria</taxon>
        <taxon>Pseudomonadati</taxon>
        <taxon>Bacteroidota</taxon>
        <taxon>Bacteroidia</taxon>
        <taxon>Bacteroidales</taxon>
        <taxon>Bacteroidaceae</taxon>
        <taxon>Bacteroides</taxon>
    </lineage>
</organism>
<evidence type="ECO:0000313" key="3">
    <source>
        <dbReference type="Proteomes" id="UP000018842"/>
    </source>
</evidence>
<sequence>MKVRSERHELPTKETRTLLKKVWTADGKEHESPLRKTRDANEGDTDVAEKVWTAGGKEHESPLRKA</sequence>
<comment type="caution">
    <text evidence="2">The sequence shown here is derived from an EMBL/GenBank/DDBJ whole genome shotgun (WGS) entry which is preliminary data.</text>
</comment>
<evidence type="ECO:0000256" key="1">
    <source>
        <dbReference type="SAM" id="MobiDB-lite"/>
    </source>
</evidence>
<evidence type="ECO:0000313" key="2">
    <source>
        <dbReference type="EMBL" id="GAE18276.1"/>
    </source>
</evidence>
<dbReference type="AlphaFoldDB" id="W4PEP6"/>